<keyword evidence="3" id="KW-1185">Reference proteome</keyword>
<feature type="region of interest" description="Disordered" evidence="1">
    <location>
        <begin position="456"/>
        <end position="564"/>
    </location>
</feature>
<reference evidence="2" key="1">
    <citation type="submission" date="2022-01" db="EMBL/GenBank/DDBJ databases">
        <authorList>
            <person name="King R."/>
        </authorList>
    </citation>
    <scope>NUCLEOTIDE SEQUENCE</scope>
</reference>
<evidence type="ECO:0000313" key="2">
    <source>
        <dbReference type="EMBL" id="CAH1170740.1"/>
    </source>
</evidence>
<feature type="compositionally biased region" description="Basic and acidic residues" evidence="1">
    <location>
        <begin position="494"/>
        <end position="504"/>
    </location>
</feature>
<name>A0A9P0DVU8_PHACE</name>
<feature type="region of interest" description="Disordered" evidence="1">
    <location>
        <begin position="202"/>
        <end position="237"/>
    </location>
</feature>
<evidence type="ECO:0000256" key="1">
    <source>
        <dbReference type="SAM" id="MobiDB-lite"/>
    </source>
</evidence>
<accession>A0A9P0DVU8</accession>
<feature type="compositionally biased region" description="Polar residues" evidence="1">
    <location>
        <begin position="939"/>
        <end position="949"/>
    </location>
</feature>
<gene>
    <name evidence="2" type="ORF">PHAECO_LOCUS9367</name>
</gene>
<dbReference type="EMBL" id="OU896711">
    <property type="protein sequence ID" value="CAH1170740.1"/>
    <property type="molecule type" value="Genomic_DNA"/>
</dbReference>
<feature type="compositionally biased region" description="Polar residues" evidence="1">
    <location>
        <begin position="459"/>
        <end position="469"/>
    </location>
</feature>
<organism evidence="2 3">
    <name type="scientific">Phaedon cochleariae</name>
    <name type="common">Mustard beetle</name>
    <dbReference type="NCBI Taxonomy" id="80249"/>
    <lineage>
        <taxon>Eukaryota</taxon>
        <taxon>Metazoa</taxon>
        <taxon>Ecdysozoa</taxon>
        <taxon>Arthropoda</taxon>
        <taxon>Hexapoda</taxon>
        <taxon>Insecta</taxon>
        <taxon>Pterygota</taxon>
        <taxon>Neoptera</taxon>
        <taxon>Endopterygota</taxon>
        <taxon>Coleoptera</taxon>
        <taxon>Polyphaga</taxon>
        <taxon>Cucujiformia</taxon>
        <taxon>Chrysomeloidea</taxon>
        <taxon>Chrysomelidae</taxon>
        <taxon>Chrysomelinae</taxon>
        <taxon>Chrysomelini</taxon>
        <taxon>Phaedon</taxon>
    </lineage>
</organism>
<feature type="compositionally biased region" description="Polar residues" evidence="1">
    <location>
        <begin position="518"/>
        <end position="532"/>
    </location>
</feature>
<feature type="compositionally biased region" description="Polar residues" evidence="1">
    <location>
        <begin position="202"/>
        <end position="212"/>
    </location>
</feature>
<reference evidence="2" key="2">
    <citation type="submission" date="2022-10" db="EMBL/GenBank/DDBJ databases">
        <authorList>
            <consortium name="ENA_rothamsted_submissions"/>
            <consortium name="culmorum"/>
            <person name="King R."/>
        </authorList>
    </citation>
    <scope>NUCLEOTIDE SEQUENCE</scope>
</reference>
<dbReference type="AlphaFoldDB" id="A0A9P0DVU8"/>
<feature type="compositionally biased region" description="Polar residues" evidence="1">
    <location>
        <begin position="915"/>
        <end position="930"/>
    </location>
</feature>
<proteinExistence type="predicted"/>
<dbReference type="Proteomes" id="UP001153737">
    <property type="component" value="Chromosome 5"/>
</dbReference>
<sequence length="1077" mass="118209">MADSNRVDQNATRTIIIPKGVLSPDQVNVINIPRNQTSTAPLLVIPRQDGRGVSAKSLPIWNDELSDGDRKAGIKHLVGSPKECLSKSRQQDKTHSLVPHQTDHDFSLSSLYDSSAEMDEKEANMFKNIMDGKYNVIKRMSPSPERRIPKLLEYRGGQGFRPTYSSTPAQNTEQVFMNDTSIPSTMDSQDWYTPDLAGVKSSFDSTLPSGCQTYPPGRKPKSRKSPQDGGSHDGRFPIKEYGEAERQVPNQTFDKVNATHERLTDERQINGTFHKSSAKFDQNNVMFSRGNATFDRPNATSCQPNKTFAKTNSSFIRPNPTDVQPNNATVDRPNRTFDRKYPDSSVACANYSDAPIGVPDQNFSLSSLYDSSAEMDEKEANMFKNIMDGKYNVIKRMSPSPERRIPKLPEYRCGQGFRPRYFSTPAQNNEQQYLTDTSFPSTMDSQDFFTPDLAGVESSFDSTLPSRCQTYPPMRKSRPRKSPQDGGSHAGRFPIRESGGEGRRSNAITCSDRLLDSTCETSNQSSAKSTRGNGLVSGANATFNKPSVSYHPPPSQAQSFPGERGRHNISPQLGRSANAPLSAQAPESSIVQQNYWDAPFGIPIGTRFDDKYLPYESPPSHTKTFPGACGRQRGIPQLAASIERRGTQLGRSVNAPLSVQTPASSIVQQNYSDAPFGIPIDTSFDDCYLPYESPPSHTKTFPGACGRQRGIPQLASSIGRRRPQLGRSVDAPLPVQESESSMVHQNYSDAPFGIPIDTRFDDRNLPYESPPSHMKTFPGACDGPRGIPQLAGSIERRAAPAPASASYYNRANYSAAPFGVPIDTRFGGPNLPYQCPPSQTQSFPGAGAIQRVVPQLGRSINAPLPGQATESPDEYQNYHADSSDTYQNYSAAPFGIPINAEFEDSHYLPYESPPRFSQTYPQPTAKNRGTSPLGASLDQCGSSPRNVCTNDDEQSPRIMHMSSWSYGRVNNLPAESKALMIDAPGGVSVELVDDILKETSRADSFEPPSMSTPDNSSINVSLSFHQPPGFHDLRRAAGLNSLNNSFAFTIGNSKGNNTFAGRPLKVPCSSMNRNETF</sequence>
<feature type="compositionally biased region" description="Polar residues" evidence="1">
    <location>
        <begin position="318"/>
        <end position="329"/>
    </location>
</feature>
<protein>
    <submittedName>
        <fullName evidence="2">Uncharacterized protein</fullName>
    </submittedName>
</protein>
<dbReference type="OrthoDB" id="6784745at2759"/>
<evidence type="ECO:0000313" key="3">
    <source>
        <dbReference type="Proteomes" id="UP001153737"/>
    </source>
</evidence>
<feature type="region of interest" description="Disordered" evidence="1">
    <location>
        <begin position="907"/>
        <end position="953"/>
    </location>
</feature>
<feature type="region of interest" description="Disordered" evidence="1">
    <location>
        <begin position="318"/>
        <end position="339"/>
    </location>
</feature>